<dbReference type="InterPro" id="IPR036869">
    <property type="entry name" value="J_dom_sf"/>
</dbReference>
<evidence type="ECO:0000256" key="3">
    <source>
        <dbReference type="ARBA" id="ARBA00022989"/>
    </source>
</evidence>
<sequence length="145" mass="16625">MKRFLLILLALIYTLFPFDLIPDLFFGPGWIDDLLVWIIVCTYLWFRQNTEGGARQDEDETGHASSGKEYDGTGNASAQAHAPKAPHEILGVRQNATPEEIRKAYRELANKYHPDKVAHLGEEFQTIAEIRFKEIQAAYRCMMPR</sequence>
<feature type="region of interest" description="Disordered" evidence="5">
    <location>
        <begin position="53"/>
        <end position="94"/>
    </location>
</feature>
<dbReference type="PROSITE" id="PS50076">
    <property type="entry name" value="DNAJ_2"/>
    <property type="match status" value="1"/>
</dbReference>
<dbReference type="Gene3D" id="1.10.287.110">
    <property type="entry name" value="DnaJ domain"/>
    <property type="match status" value="1"/>
</dbReference>
<gene>
    <name evidence="8" type="ORF">DENIS_4492</name>
</gene>
<dbReference type="InterPro" id="IPR010652">
    <property type="entry name" value="DUF1232"/>
</dbReference>
<dbReference type="RefSeq" id="WP_124331432.1">
    <property type="nucleotide sequence ID" value="NZ_BEXT01000001.1"/>
</dbReference>
<feature type="domain" description="J" evidence="7">
    <location>
        <begin position="85"/>
        <end position="145"/>
    </location>
</feature>
<name>A0A401G2M8_9BACT</name>
<evidence type="ECO:0000256" key="1">
    <source>
        <dbReference type="ARBA" id="ARBA00004127"/>
    </source>
</evidence>
<proteinExistence type="predicted"/>
<keyword evidence="2 6" id="KW-0812">Transmembrane</keyword>
<reference evidence="9" key="2">
    <citation type="submission" date="2019-01" db="EMBL/GenBank/DDBJ databases">
        <title>Genome sequence of Desulfonema ishimotonii strain Tokyo 01.</title>
        <authorList>
            <person name="Fukui M."/>
        </authorList>
    </citation>
    <scope>NUCLEOTIDE SEQUENCE [LARGE SCALE GENOMIC DNA]</scope>
    <source>
        <strain evidence="9">Tokyo 01</strain>
    </source>
</reference>
<feature type="transmembrane region" description="Helical" evidence="6">
    <location>
        <begin position="27"/>
        <end position="46"/>
    </location>
</feature>
<evidence type="ECO:0000313" key="8">
    <source>
        <dbReference type="EMBL" id="GBC63498.1"/>
    </source>
</evidence>
<comment type="caution">
    <text evidence="8">The sequence shown here is derived from an EMBL/GenBank/DDBJ whole genome shotgun (WGS) entry which is preliminary data.</text>
</comment>
<keyword evidence="9" id="KW-1185">Reference proteome</keyword>
<evidence type="ECO:0000256" key="5">
    <source>
        <dbReference type="SAM" id="MobiDB-lite"/>
    </source>
</evidence>
<dbReference type="InterPro" id="IPR001623">
    <property type="entry name" value="DnaJ_domain"/>
</dbReference>
<organism evidence="8 9">
    <name type="scientific">Desulfonema ishimotonii</name>
    <dbReference type="NCBI Taxonomy" id="45657"/>
    <lineage>
        <taxon>Bacteria</taxon>
        <taxon>Pseudomonadati</taxon>
        <taxon>Thermodesulfobacteriota</taxon>
        <taxon>Desulfobacteria</taxon>
        <taxon>Desulfobacterales</taxon>
        <taxon>Desulfococcaceae</taxon>
        <taxon>Desulfonema</taxon>
    </lineage>
</organism>
<dbReference type="PRINTS" id="PR00625">
    <property type="entry name" value="JDOMAIN"/>
</dbReference>
<comment type="subcellular location">
    <subcellularLocation>
        <location evidence="1">Endomembrane system</location>
        <topology evidence="1">Multi-pass membrane protein</topology>
    </subcellularLocation>
</comment>
<dbReference type="CDD" id="cd06257">
    <property type="entry name" value="DnaJ"/>
    <property type="match status" value="1"/>
</dbReference>
<dbReference type="Pfam" id="PF06803">
    <property type="entry name" value="DUF1232"/>
    <property type="match status" value="1"/>
</dbReference>
<evidence type="ECO:0000256" key="6">
    <source>
        <dbReference type="SAM" id="Phobius"/>
    </source>
</evidence>
<reference evidence="9" key="1">
    <citation type="submission" date="2017-11" db="EMBL/GenBank/DDBJ databases">
        <authorList>
            <person name="Watanabe M."/>
            <person name="Kojima H."/>
        </authorList>
    </citation>
    <scope>NUCLEOTIDE SEQUENCE [LARGE SCALE GENOMIC DNA]</scope>
    <source>
        <strain evidence="9">Tokyo 01</strain>
    </source>
</reference>
<evidence type="ECO:0000256" key="4">
    <source>
        <dbReference type="ARBA" id="ARBA00023136"/>
    </source>
</evidence>
<dbReference type="OrthoDB" id="9779622at2"/>
<dbReference type="Proteomes" id="UP000288096">
    <property type="component" value="Unassembled WGS sequence"/>
</dbReference>
<evidence type="ECO:0000256" key="2">
    <source>
        <dbReference type="ARBA" id="ARBA00022692"/>
    </source>
</evidence>
<dbReference type="PANTHER" id="PTHR24074">
    <property type="entry name" value="CO-CHAPERONE PROTEIN DJLA"/>
    <property type="match status" value="1"/>
</dbReference>
<evidence type="ECO:0000313" key="9">
    <source>
        <dbReference type="Proteomes" id="UP000288096"/>
    </source>
</evidence>
<dbReference type="InterPro" id="IPR050817">
    <property type="entry name" value="DjlA_DnaK_co-chaperone"/>
</dbReference>
<dbReference type="GO" id="GO:0012505">
    <property type="term" value="C:endomembrane system"/>
    <property type="evidence" value="ECO:0007669"/>
    <property type="project" value="UniProtKB-SubCell"/>
</dbReference>
<dbReference type="SMART" id="SM00271">
    <property type="entry name" value="DnaJ"/>
    <property type="match status" value="1"/>
</dbReference>
<keyword evidence="3 6" id="KW-1133">Transmembrane helix</keyword>
<evidence type="ECO:0000259" key="7">
    <source>
        <dbReference type="PROSITE" id="PS50076"/>
    </source>
</evidence>
<keyword evidence="4 6" id="KW-0472">Membrane</keyword>
<protein>
    <recommendedName>
        <fullName evidence="7">J domain-containing protein</fullName>
    </recommendedName>
</protein>
<dbReference type="AlphaFoldDB" id="A0A401G2M8"/>
<dbReference type="Pfam" id="PF00226">
    <property type="entry name" value="DnaJ"/>
    <property type="match status" value="1"/>
</dbReference>
<dbReference type="SUPFAM" id="SSF46565">
    <property type="entry name" value="Chaperone J-domain"/>
    <property type="match status" value="1"/>
</dbReference>
<dbReference type="EMBL" id="BEXT01000001">
    <property type="protein sequence ID" value="GBC63498.1"/>
    <property type="molecule type" value="Genomic_DNA"/>
</dbReference>
<accession>A0A401G2M8</accession>